<dbReference type="SUPFAM" id="SSF53474">
    <property type="entry name" value="alpha/beta-Hydrolases"/>
    <property type="match status" value="1"/>
</dbReference>
<evidence type="ECO:0000256" key="2">
    <source>
        <dbReference type="ARBA" id="ARBA00038334"/>
    </source>
</evidence>
<dbReference type="Gene3D" id="3.40.50.1820">
    <property type="entry name" value="alpha/beta hydrolase"/>
    <property type="match status" value="1"/>
</dbReference>
<comment type="similarity">
    <text evidence="2">Belongs to the AB hydrolase superfamily. Epoxide hydrolase family.</text>
</comment>
<evidence type="ECO:0000256" key="1">
    <source>
        <dbReference type="ARBA" id="ARBA00022801"/>
    </source>
</evidence>
<evidence type="ECO:0000259" key="3">
    <source>
        <dbReference type="Pfam" id="PF00561"/>
    </source>
</evidence>
<dbReference type="GO" id="GO:0016787">
    <property type="term" value="F:hydrolase activity"/>
    <property type="evidence" value="ECO:0007669"/>
    <property type="project" value="UniProtKB-KW"/>
</dbReference>
<evidence type="ECO:0000313" key="5">
    <source>
        <dbReference type="Proteomes" id="UP000719766"/>
    </source>
</evidence>
<dbReference type="Proteomes" id="UP000719766">
    <property type="component" value="Unassembled WGS sequence"/>
</dbReference>
<evidence type="ECO:0000313" key="4">
    <source>
        <dbReference type="EMBL" id="KAG1786252.1"/>
    </source>
</evidence>
<keyword evidence="1 4" id="KW-0378">Hydrolase</keyword>
<dbReference type="GeneID" id="64598101"/>
<name>A0A9P7ADM9_9AGAM</name>
<dbReference type="PANTHER" id="PTHR43329">
    <property type="entry name" value="EPOXIDE HYDROLASE"/>
    <property type="match status" value="1"/>
</dbReference>
<sequence length="329" mass="37662">MNPTDPQTFSHRTAQISTGRLYHFIDQVPSNYDPTQPPLVCLHGFPDSWFGWRYQIGPWCRQGFRVIVLDMLGYGETDMPHDSSAYSPKNICNDISALLDFLAIPKAVVIGHDWGSHMAGRFALWHPDRLIALVMLSIPYVPPKEQYVSLEELVRAYPSYGYQVYFASESSTSEIEENLVPFLASAFRTPEKALSWSKLNELITNKQINFTDDCLLNERELQFYVSRFLRGMRGPLSYYRTTKTRFEEEKEAQLPVHLPPNLPVLFLYGTKDATCPPSAVRNAHKFISRLNTVAIEDVGHWVMLQAQDRVAFEVSRFLSSLGLSQQSRM</sequence>
<reference evidence="4" key="1">
    <citation type="journal article" date="2020" name="New Phytol.">
        <title>Comparative genomics reveals dynamic genome evolution in host specialist ectomycorrhizal fungi.</title>
        <authorList>
            <person name="Lofgren L.A."/>
            <person name="Nguyen N.H."/>
            <person name="Vilgalys R."/>
            <person name="Ruytinx J."/>
            <person name="Liao H.L."/>
            <person name="Branco S."/>
            <person name="Kuo A."/>
            <person name="LaButti K."/>
            <person name="Lipzen A."/>
            <person name="Andreopoulos W."/>
            <person name="Pangilinan J."/>
            <person name="Riley R."/>
            <person name="Hundley H."/>
            <person name="Na H."/>
            <person name="Barry K."/>
            <person name="Grigoriev I.V."/>
            <person name="Stajich J.E."/>
            <person name="Kennedy P.G."/>
        </authorList>
    </citation>
    <scope>NUCLEOTIDE SEQUENCE</scope>
    <source>
        <strain evidence="4">S12</strain>
    </source>
</reference>
<dbReference type="Pfam" id="PF00561">
    <property type="entry name" value="Abhydrolase_1"/>
    <property type="match status" value="1"/>
</dbReference>
<gene>
    <name evidence="4" type="ORF">HD556DRAFT_1416455</name>
</gene>
<dbReference type="PRINTS" id="PR00111">
    <property type="entry name" value="ABHYDROLASE"/>
</dbReference>
<comment type="caution">
    <text evidence="4">The sequence shown here is derived from an EMBL/GenBank/DDBJ whole genome shotgun (WGS) entry which is preliminary data.</text>
</comment>
<keyword evidence="5" id="KW-1185">Reference proteome</keyword>
<dbReference type="RefSeq" id="XP_041153713.1">
    <property type="nucleotide sequence ID" value="XM_041304337.1"/>
</dbReference>
<accession>A0A9P7ADM9</accession>
<protein>
    <submittedName>
        <fullName evidence="4">Alpha/Beta hydrolase protein</fullName>
    </submittedName>
</protein>
<dbReference type="AlphaFoldDB" id="A0A9P7ADM9"/>
<dbReference type="OrthoDB" id="284184at2759"/>
<dbReference type="PRINTS" id="PR00412">
    <property type="entry name" value="EPOXHYDRLASE"/>
</dbReference>
<dbReference type="InterPro" id="IPR000639">
    <property type="entry name" value="Epox_hydrolase-like"/>
</dbReference>
<dbReference type="InterPro" id="IPR000073">
    <property type="entry name" value="AB_hydrolase_1"/>
</dbReference>
<proteinExistence type="inferred from homology"/>
<feature type="domain" description="AB hydrolase-1" evidence="3">
    <location>
        <begin position="37"/>
        <end position="305"/>
    </location>
</feature>
<dbReference type="EMBL" id="JABBWE010000095">
    <property type="protein sequence ID" value="KAG1786252.1"/>
    <property type="molecule type" value="Genomic_DNA"/>
</dbReference>
<dbReference type="InterPro" id="IPR029058">
    <property type="entry name" value="AB_hydrolase_fold"/>
</dbReference>
<organism evidence="4 5">
    <name type="scientific">Suillus plorans</name>
    <dbReference type="NCBI Taxonomy" id="116603"/>
    <lineage>
        <taxon>Eukaryota</taxon>
        <taxon>Fungi</taxon>
        <taxon>Dikarya</taxon>
        <taxon>Basidiomycota</taxon>
        <taxon>Agaricomycotina</taxon>
        <taxon>Agaricomycetes</taxon>
        <taxon>Agaricomycetidae</taxon>
        <taxon>Boletales</taxon>
        <taxon>Suillineae</taxon>
        <taxon>Suillaceae</taxon>
        <taxon>Suillus</taxon>
    </lineage>
</organism>